<dbReference type="PROSITE" id="PS00374">
    <property type="entry name" value="MGMT"/>
    <property type="match status" value="1"/>
</dbReference>
<protein>
    <recommendedName>
        <fullName evidence="3">methylated-DNA--[protein]-cysteine S-methyltransferase</fullName>
        <ecNumber evidence="3">2.1.1.63</ecNumber>
    </recommendedName>
</protein>
<dbReference type="PANTHER" id="PTHR10815">
    <property type="entry name" value="METHYLATED-DNA--PROTEIN-CYSTEINE METHYLTRANSFERASE"/>
    <property type="match status" value="1"/>
</dbReference>
<dbReference type="Pfam" id="PF01035">
    <property type="entry name" value="DNA_binding_1"/>
    <property type="match status" value="1"/>
</dbReference>
<dbReference type="GO" id="GO:0003908">
    <property type="term" value="F:methylated-DNA-[protein]-cysteine S-methyltransferase activity"/>
    <property type="evidence" value="ECO:0007669"/>
    <property type="project" value="UniProtKB-EC"/>
</dbReference>
<reference evidence="11 12" key="1">
    <citation type="journal article" date="2012" name="Stand. Genomic Sci.">
        <title>Genome sequence of the halotolerant bacterium Corynebacterium halotolerans type strain YIM 70093(T) (= DSM 44683(T)).</title>
        <authorList>
            <person name="Ruckert C."/>
            <person name="Albersmeier A."/>
            <person name="Al-Dilaimi A."/>
            <person name="Niehaus K."/>
            <person name="Szczepanowski R."/>
            <person name="Kalinowski J."/>
        </authorList>
    </citation>
    <scope>NUCLEOTIDE SEQUENCE [LARGE SCALE GENOMIC DNA]</scope>
    <source>
        <strain evidence="11">YIM 70093</strain>
    </source>
</reference>
<proteinExistence type="inferred from homology"/>
<dbReference type="OrthoDB" id="9802228at2"/>
<keyword evidence="4 11" id="KW-0489">Methyltransferase</keyword>
<keyword evidence="5 11" id="KW-0808">Transferase</keyword>
<dbReference type="InterPro" id="IPR036388">
    <property type="entry name" value="WH-like_DNA-bd_sf"/>
</dbReference>
<dbReference type="FunFam" id="1.10.10.10:FF:000214">
    <property type="entry name" value="Methylated-DNA--protein-cysteine methyltransferase"/>
    <property type="match status" value="1"/>
</dbReference>
<evidence type="ECO:0000256" key="6">
    <source>
        <dbReference type="ARBA" id="ARBA00022763"/>
    </source>
</evidence>
<dbReference type="CDD" id="cd06445">
    <property type="entry name" value="ATase"/>
    <property type="match status" value="1"/>
</dbReference>
<dbReference type="PATRIC" id="fig|1121362.3.peg.886"/>
<feature type="domain" description="Methylguanine DNA methyltransferase ribonuclease-like" evidence="10">
    <location>
        <begin position="10"/>
        <end position="84"/>
    </location>
</feature>
<comment type="catalytic activity">
    <reaction evidence="1">
        <text>a 4-O-methyl-thymidine in DNA + L-cysteinyl-[protein] = a thymidine in DNA + S-methyl-L-cysteinyl-[protein]</text>
        <dbReference type="Rhea" id="RHEA:53428"/>
        <dbReference type="Rhea" id="RHEA-COMP:10131"/>
        <dbReference type="Rhea" id="RHEA-COMP:10132"/>
        <dbReference type="Rhea" id="RHEA-COMP:13555"/>
        <dbReference type="Rhea" id="RHEA-COMP:13556"/>
        <dbReference type="ChEBI" id="CHEBI:29950"/>
        <dbReference type="ChEBI" id="CHEBI:82612"/>
        <dbReference type="ChEBI" id="CHEBI:137386"/>
        <dbReference type="ChEBI" id="CHEBI:137387"/>
        <dbReference type="EC" id="2.1.1.63"/>
    </reaction>
</comment>
<comment type="similarity">
    <text evidence="2">Belongs to the MGMT family.</text>
</comment>
<dbReference type="SUPFAM" id="SSF46767">
    <property type="entry name" value="Methylated DNA-protein cysteine methyltransferase, C-terminal domain"/>
    <property type="match status" value="1"/>
</dbReference>
<evidence type="ECO:0000256" key="7">
    <source>
        <dbReference type="ARBA" id="ARBA00023204"/>
    </source>
</evidence>
<dbReference type="HOGENOM" id="CLU_000445_52_2_11"/>
<dbReference type="InterPro" id="IPR001497">
    <property type="entry name" value="MethylDNA_cys_MeTrfase_AS"/>
</dbReference>
<keyword evidence="12" id="KW-1185">Reference proteome</keyword>
<evidence type="ECO:0000259" key="10">
    <source>
        <dbReference type="Pfam" id="PF02870"/>
    </source>
</evidence>
<dbReference type="Proteomes" id="UP000011723">
    <property type="component" value="Chromosome"/>
</dbReference>
<keyword evidence="7" id="KW-0234">DNA repair</keyword>
<evidence type="ECO:0000256" key="8">
    <source>
        <dbReference type="ARBA" id="ARBA00049348"/>
    </source>
</evidence>
<dbReference type="InterPro" id="IPR036631">
    <property type="entry name" value="MGMT_N_sf"/>
</dbReference>
<evidence type="ECO:0000313" key="12">
    <source>
        <dbReference type="Proteomes" id="UP000011723"/>
    </source>
</evidence>
<organism evidence="11 12">
    <name type="scientific">Corynebacterium halotolerans YIM 70093 = DSM 44683</name>
    <dbReference type="NCBI Taxonomy" id="1121362"/>
    <lineage>
        <taxon>Bacteria</taxon>
        <taxon>Bacillati</taxon>
        <taxon>Actinomycetota</taxon>
        <taxon>Actinomycetes</taxon>
        <taxon>Mycobacteriales</taxon>
        <taxon>Corynebacteriaceae</taxon>
        <taxon>Corynebacterium</taxon>
    </lineage>
</organism>
<evidence type="ECO:0000256" key="2">
    <source>
        <dbReference type="ARBA" id="ARBA00008711"/>
    </source>
</evidence>
<dbReference type="InterPro" id="IPR008332">
    <property type="entry name" value="MethylG_MeTrfase_N"/>
</dbReference>
<evidence type="ECO:0000256" key="3">
    <source>
        <dbReference type="ARBA" id="ARBA00011918"/>
    </source>
</evidence>
<feature type="domain" description="Methylated-DNA-[protein]-cysteine S-methyltransferase DNA binding" evidence="9">
    <location>
        <begin position="91"/>
        <end position="169"/>
    </location>
</feature>
<dbReference type="PANTHER" id="PTHR10815:SF13">
    <property type="entry name" value="METHYLATED-DNA--PROTEIN-CYSTEINE METHYLTRANSFERASE"/>
    <property type="match status" value="1"/>
</dbReference>
<dbReference type="AlphaFoldDB" id="M1NKF7"/>
<keyword evidence="6" id="KW-0227">DNA damage</keyword>
<dbReference type="EMBL" id="CP003697">
    <property type="protein sequence ID" value="AGF71893.1"/>
    <property type="molecule type" value="Genomic_DNA"/>
</dbReference>
<dbReference type="KEGG" id="chn:A605_04410"/>
<evidence type="ECO:0000259" key="9">
    <source>
        <dbReference type="Pfam" id="PF01035"/>
    </source>
</evidence>
<dbReference type="Gene3D" id="1.10.10.10">
    <property type="entry name" value="Winged helix-like DNA-binding domain superfamily/Winged helix DNA-binding domain"/>
    <property type="match status" value="1"/>
</dbReference>
<comment type="catalytic activity">
    <reaction evidence="8">
        <text>a 6-O-methyl-2'-deoxyguanosine in DNA + L-cysteinyl-[protein] = S-methyl-L-cysteinyl-[protein] + a 2'-deoxyguanosine in DNA</text>
        <dbReference type="Rhea" id="RHEA:24000"/>
        <dbReference type="Rhea" id="RHEA-COMP:10131"/>
        <dbReference type="Rhea" id="RHEA-COMP:10132"/>
        <dbReference type="Rhea" id="RHEA-COMP:11367"/>
        <dbReference type="Rhea" id="RHEA-COMP:11368"/>
        <dbReference type="ChEBI" id="CHEBI:29950"/>
        <dbReference type="ChEBI" id="CHEBI:82612"/>
        <dbReference type="ChEBI" id="CHEBI:85445"/>
        <dbReference type="ChEBI" id="CHEBI:85448"/>
        <dbReference type="EC" id="2.1.1.63"/>
    </reaction>
</comment>
<sequence length="172" mass="18393">MPTTAPVLSWTTVPTPIGPLLLVGSGSGLLRVGFECEDLSEVLGSLEQATGMTTVESPQRLADAAGQVTEFFAGTRRDFDLPLDRRLSAGFRSEVQTGLVGITYGTTCTYKELAQRLDRPGAVRAVGTACATNPLPIVLPCHRVLRSDGGLGGYRGGLTAKQWLLDMEEDRR</sequence>
<dbReference type="InterPro" id="IPR036217">
    <property type="entry name" value="MethylDNA_cys_MeTrfase_DNAb"/>
</dbReference>
<dbReference type="InterPro" id="IPR014048">
    <property type="entry name" value="MethylDNA_cys_MeTrfase_DNA-bd"/>
</dbReference>
<dbReference type="Gene3D" id="3.30.160.70">
    <property type="entry name" value="Methylated DNA-protein cysteine methyltransferase domain"/>
    <property type="match status" value="1"/>
</dbReference>
<evidence type="ECO:0000256" key="1">
    <source>
        <dbReference type="ARBA" id="ARBA00001286"/>
    </source>
</evidence>
<evidence type="ECO:0000313" key="11">
    <source>
        <dbReference type="EMBL" id="AGF71893.1"/>
    </source>
</evidence>
<dbReference type="EC" id="2.1.1.63" evidence="3"/>
<dbReference type="NCBIfam" id="TIGR00589">
    <property type="entry name" value="ogt"/>
    <property type="match status" value="1"/>
</dbReference>
<dbReference type="eggNOG" id="COG0350">
    <property type="taxonomic scope" value="Bacteria"/>
</dbReference>
<dbReference type="GO" id="GO:0032259">
    <property type="term" value="P:methylation"/>
    <property type="evidence" value="ECO:0007669"/>
    <property type="project" value="UniProtKB-KW"/>
</dbReference>
<dbReference type="RefSeq" id="WP_015400312.1">
    <property type="nucleotide sequence ID" value="NC_020302.1"/>
</dbReference>
<evidence type="ECO:0000256" key="5">
    <source>
        <dbReference type="ARBA" id="ARBA00022679"/>
    </source>
</evidence>
<evidence type="ECO:0000256" key="4">
    <source>
        <dbReference type="ARBA" id="ARBA00022603"/>
    </source>
</evidence>
<dbReference type="SUPFAM" id="SSF53155">
    <property type="entry name" value="Methylated DNA-protein cysteine methyltransferase domain"/>
    <property type="match status" value="1"/>
</dbReference>
<accession>M1NKF7</accession>
<dbReference type="Pfam" id="PF02870">
    <property type="entry name" value="Methyltransf_1N"/>
    <property type="match status" value="1"/>
</dbReference>
<gene>
    <name evidence="11" type="ORF">A605_04410</name>
</gene>
<dbReference type="GO" id="GO:0006281">
    <property type="term" value="P:DNA repair"/>
    <property type="evidence" value="ECO:0007669"/>
    <property type="project" value="UniProtKB-KW"/>
</dbReference>
<dbReference type="STRING" id="1121362.A605_04410"/>
<name>M1NKF7_9CORY</name>